<gene>
    <name evidence="12" type="primary">dapA</name>
    <name evidence="16" type="ORF">SAMN02745136_02633</name>
</gene>
<keyword evidence="17" id="KW-1185">Reference proteome</keyword>
<evidence type="ECO:0000256" key="11">
    <source>
        <dbReference type="ARBA" id="ARBA00047836"/>
    </source>
</evidence>
<evidence type="ECO:0000256" key="9">
    <source>
        <dbReference type="ARBA" id="ARBA00023239"/>
    </source>
</evidence>
<dbReference type="InterPro" id="IPR020625">
    <property type="entry name" value="Schiff_base-form_aldolases_AS"/>
</dbReference>
<dbReference type="UniPathway" id="UPA00034">
    <property type="reaction ID" value="UER00017"/>
</dbReference>
<dbReference type="PIRSF" id="PIRSF001365">
    <property type="entry name" value="DHDPS"/>
    <property type="match status" value="1"/>
</dbReference>
<comment type="caution">
    <text evidence="12">Was originally thought to be a dihydrodipicolinate synthase (DHDPS), catalyzing the condensation of (S)-aspartate-beta-semialdehyde [(S)-ASA] and pyruvate to dihydrodipicolinate (DHDP). However, it was shown in E.coli that the product of the enzymatic reaction is not dihydrodipicolinate but in fact (4S)-4-hydroxy-2,3,4,5-tetrahydro-(2S)-dipicolinic acid (HTPA), and that the consecutive dehydration reaction leading to DHDP is not spontaneous but catalyzed by DapB.</text>
</comment>
<comment type="subunit">
    <text evidence="12">Homotetramer; dimer of dimers.</text>
</comment>
<dbReference type="GO" id="GO:0008840">
    <property type="term" value="F:4-hydroxy-tetrahydrodipicolinate synthase activity"/>
    <property type="evidence" value="ECO:0007669"/>
    <property type="project" value="UniProtKB-UniRule"/>
</dbReference>
<dbReference type="HAMAP" id="MF_00418">
    <property type="entry name" value="DapA"/>
    <property type="match status" value="1"/>
</dbReference>
<dbReference type="InterPro" id="IPR002220">
    <property type="entry name" value="DapA-like"/>
</dbReference>
<evidence type="ECO:0000256" key="10">
    <source>
        <dbReference type="ARBA" id="ARBA00023270"/>
    </source>
</evidence>
<evidence type="ECO:0000256" key="8">
    <source>
        <dbReference type="ARBA" id="ARBA00023154"/>
    </source>
</evidence>
<evidence type="ECO:0000256" key="14">
    <source>
        <dbReference type="PIRSR" id="PIRSR001365-1"/>
    </source>
</evidence>
<dbReference type="SUPFAM" id="SSF51569">
    <property type="entry name" value="Aldolase"/>
    <property type="match status" value="1"/>
</dbReference>
<evidence type="ECO:0000256" key="3">
    <source>
        <dbReference type="ARBA" id="ARBA00007592"/>
    </source>
</evidence>
<dbReference type="SMART" id="SM01130">
    <property type="entry name" value="DHDPS"/>
    <property type="match status" value="1"/>
</dbReference>
<dbReference type="Gene3D" id="3.20.20.70">
    <property type="entry name" value="Aldolase class I"/>
    <property type="match status" value="1"/>
</dbReference>
<evidence type="ECO:0000256" key="15">
    <source>
        <dbReference type="PIRSR" id="PIRSR001365-2"/>
    </source>
</evidence>
<dbReference type="EC" id="4.3.3.7" evidence="4 12"/>
<keyword evidence="9 12" id="KW-0456">Lyase</keyword>
<name>A0A1M6SX48_9FIRM</name>
<comment type="pathway">
    <text evidence="2 12">Amino-acid biosynthesis; L-lysine biosynthesis via DAP pathway; (S)-tetrahydrodipicolinate from L-aspartate: step 3/4.</text>
</comment>
<evidence type="ECO:0000256" key="6">
    <source>
        <dbReference type="ARBA" id="ARBA00022605"/>
    </source>
</evidence>
<feature type="binding site" evidence="12 15">
    <location>
        <position position="45"/>
    </location>
    <ligand>
        <name>pyruvate</name>
        <dbReference type="ChEBI" id="CHEBI:15361"/>
    </ligand>
</feature>
<dbReference type="STRING" id="1121322.SAMN02745136_02633"/>
<accession>A0A1M6SX48</accession>
<evidence type="ECO:0000313" key="17">
    <source>
        <dbReference type="Proteomes" id="UP000184386"/>
    </source>
</evidence>
<dbReference type="GO" id="GO:0019877">
    <property type="term" value="P:diaminopimelate biosynthetic process"/>
    <property type="evidence" value="ECO:0007669"/>
    <property type="project" value="UniProtKB-UniRule"/>
</dbReference>
<comment type="function">
    <text evidence="1 12">Catalyzes the condensation of (S)-aspartate-beta-semialdehyde [(S)-ASA] and pyruvate to 4-hydroxy-tetrahydrodipicolinate (HTPA).</text>
</comment>
<feature type="active site" description="Schiff-base intermediate with substrate" evidence="12 14">
    <location>
        <position position="161"/>
    </location>
</feature>
<keyword evidence="7 12" id="KW-0220">Diaminopimelate biosynthesis</keyword>
<evidence type="ECO:0000256" key="5">
    <source>
        <dbReference type="ARBA" id="ARBA00022490"/>
    </source>
</evidence>
<comment type="similarity">
    <text evidence="3 12 13">Belongs to the DapA family.</text>
</comment>
<dbReference type="PROSITE" id="PS00666">
    <property type="entry name" value="DHDPS_2"/>
    <property type="match status" value="1"/>
</dbReference>
<dbReference type="InterPro" id="IPR013785">
    <property type="entry name" value="Aldolase_TIM"/>
</dbReference>
<dbReference type="GO" id="GO:0009089">
    <property type="term" value="P:lysine biosynthetic process via diaminopimelate"/>
    <property type="evidence" value="ECO:0007669"/>
    <property type="project" value="UniProtKB-UniRule"/>
</dbReference>
<dbReference type="RefSeq" id="WP_073276616.1">
    <property type="nucleotide sequence ID" value="NZ_FRAC01000012.1"/>
</dbReference>
<evidence type="ECO:0000313" key="16">
    <source>
        <dbReference type="EMBL" id="SHK49273.1"/>
    </source>
</evidence>
<organism evidence="16 17">
    <name type="scientific">Anaerocolumna jejuensis DSM 15929</name>
    <dbReference type="NCBI Taxonomy" id="1121322"/>
    <lineage>
        <taxon>Bacteria</taxon>
        <taxon>Bacillati</taxon>
        <taxon>Bacillota</taxon>
        <taxon>Clostridia</taxon>
        <taxon>Lachnospirales</taxon>
        <taxon>Lachnospiraceae</taxon>
        <taxon>Anaerocolumna</taxon>
    </lineage>
</organism>
<dbReference type="EMBL" id="FRAC01000012">
    <property type="protein sequence ID" value="SHK49273.1"/>
    <property type="molecule type" value="Genomic_DNA"/>
</dbReference>
<evidence type="ECO:0000256" key="13">
    <source>
        <dbReference type="PIRNR" id="PIRNR001365"/>
    </source>
</evidence>
<proteinExistence type="inferred from homology"/>
<evidence type="ECO:0000256" key="7">
    <source>
        <dbReference type="ARBA" id="ARBA00022915"/>
    </source>
</evidence>
<dbReference type="PRINTS" id="PR00146">
    <property type="entry name" value="DHPICSNTHASE"/>
</dbReference>
<keyword evidence="6 12" id="KW-0028">Amino-acid biosynthesis</keyword>
<feature type="site" description="Part of a proton relay during catalysis" evidence="12">
    <location>
        <position position="44"/>
    </location>
</feature>
<comment type="catalytic activity">
    <reaction evidence="11 12">
        <text>L-aspartate 4-semialdehyde + pyruvate = (2S,4S)-4-hydroxy-2,3,4,5-tetrahydrodipicolinate + H2O + H(+)</text>
        <dbReference type="Rhea" id="RHEA:34171"/>
        <dbReference type="ChEBI" id="CHEBI:15361"/>
        <dbReference type="ChEBI" id="CHEBI:15377"/>
        <dbReference type="ChEBI" id="CHEBI:15378"/>
        <dbReference type="ChEBI" id="CHEBI:67139"/>
        <dbReference type="ChEBI" id="CHEBI:537519"/>
        <dbReference type="EC" id="4.3.3.7"/>
    </reaction>
</comment>
<dbReference type="Proteomes" id="UP000184386">
    <property type="component" value="Unassembled WGS sequence"/>
</dbReference>
<dbReference type="GO" id="GO:0005737">
    <property type="term" value="C:cytoplasm"/>
    <property type="evidence" value="ECO:0007669"/>
    <property type="project" value="UniProtKB-SubCell"/>
</dbReference>
<dbReference type="OrthoDB" id="9771791at2"/>
<evidence type="ECO:0000256" key="2">
    <source>
        <dbReference type="ARBA" id="ARBA00005120"/>
    </source>
</evidence>
<sequence length="296" mass="33267">MSLNGVWLPIITPFKEGEIDYKSYEKLINHYAETGISGFIPFGTTGEIPTLSEYEFEEMMDKTLEYNNGRLPVFAGIGGNCTANVVKRAKLAEKYKIEGILSVCPYYNKPNQNGIYSHFKNLAEETSLDIIIYNIPYRTGVNITNDTIHRLAEFRNIVGLKDSCGDIKQTMNLLLNTPKDFSVLTGEDLLFYLTLTLGGAGGIMASAHVNTEKFVKIYKNIRENNAEEALTTWKELYPLIPLLFEEPNPAPIKYCLNSLGLIDSPELRLPLTEISEELKVKIDKVLEVQEKVKIAG</sequence>
<protein>
    <recommendedName>
        <fullName evidence="4 12">4-hydroxy-tetrahydrodipicolinate synthase</fullName>
        <shortName evidence="12">HTPA synthase</shortName>
        <ecNumber evidence="4 12">4.3.3.7</ecNumber>
    </recommendedName>
</protein>
<dbReference type="Pfam" id="PF00701">
    <property type="entry name" value="DHDPS"/>
    <property type="match status" value="1"/>
</dbReference>
<evidence type="ECO:0000256" key="4">
    <source>
        <dbReference type="ARBA" id="ARBA00012086"/>
    </source>
</evidence>
<keyword evidence="5 12" id="KW-0963">Cytoplasm</keyword>
<feature type="binding site" evidence="12 15">
    <location>
        <position position="203"/>
    </location>
    <ligand>
        <name>pyruvate</name>
        <dbReference type="ChEBI" id="CHEBI:15361"/>
    </ligand>
</feature>
<comment type="subcellular location">
    <subcellularLocation>
        <location evidence="12">Cytoplasm</location>
    </subcellularLocation>
</comment>
<keyword evidence="8 12" id="KW-0457">Lysine biosynthesis</keyword>
<keyword evidence="10 12" id="KW-0704">Schiff base</keyword>
<reference evidence="16 17" key="1">
    <citation type="submission" date="2016-11" db="EMBL/GenBank/DDBJ databases">
        <authorList>
            <person name="Jaros S."/>
            <person name="Januszkiewicz K."/>
            <person name="Wedrychowicz H."/>
        </authorList>
    </citation>
    <scope>NUCLEOTIDE SEQUENCE [LARGE SCALE GENOMIC DNA]</scope>
    <source>
        <strain evidence="16 17">DSM 15929</strain>
    </source>
</reference>
<feature type="site" description="Part of a proton relay during catalysis" evidence="12">
    <location>
        <position position="107"/>
    </location>
</feature>
<dbReference type="CDD" id="cd00950">
    <property type="entry name" value="DHDPS"/>
    <property type="match status" value="1"/>
</dbReference>
<dbReference type="AlphaFoldDB" id="A0A1M6SX48"/>
<evidence type="ECO:0000256" key="1">
    <source>
        <dbReference type="ARBA" id="ARBA00003294"/>
    </source>
</evidence>
<dbReference type="InterPro" id="IPR005263">
    <property type="entry name" value="DapA"/>
</dbReference>
<dbReference type="PANTHER" id="PTHR12128:SF66">
    <property type="entry name" value="4-HYDROXY-2-OXOGLUTARATE ALDOLASE, MITOCHONDRIAL"/>
    <property type="match status" value="1"/>
</dbReference>
<feature type="active site" description="Proton donor/acceptor" evidence="12 14">
    <location>
        <position position="133"/>
    </location>
</feature>
<evidence type="ECO:0000256" key="12">
    <source>
        <dbReference type="HAMAP-Rule" id="MF_00418"/>
    </source>
</evidence>
<dbReference type="NCBIfam" id="TIGR00674">
    <property type="entry name" value="dapA"/>
    <property type="match status" value="1"/>
</dbReference>
<dbReference type="PANTHER" id="PTHR12128">
    <property type="entry name" value="DIHYDRODIPICOLINATE SYNTHASE"/>
    <property type="match status" value="1"/>
</dbReference>